<proteinExistence type="predicted"/>
<accession>A0A6H2A3L9</accession>
<reference evidence="1" key="1">
    <citation type="submission" date="2020-03" db="EMBL/GenBank/DDBJ databases">
        <title>The deep terrestrial virosphere.</title>
        <authorList>
            <person name="Holmfeldt K."/>
            <person name="Nilsson E."/>
            <person name="Simone D."/>
            <person name="Lopez-Fernandez M."/>
            <person name="Wu X."/>
            <person name="de Brujin I."/>
            <person name="Lundin D."/>
            <person name="Andersson A."/>
            <person name="Bertilsson S."/>
            <person name="Dopson M."/>
        </authorList>
    </citation>
    <scope>NUCLEOTIDE SEQUENCE</scope>
    <source>
        <strain evidence="1">TM448A04661</strain>
        <strain evidence="2">TM448B04495</strain>
    </source>
</reference>
<sequence length="152" mass="16984">MKYKKRISIGQFFKKGTDICDGDTLTIANEGKQVEGQFGTQDIFLVKKGEDEGNVSFNTTSINNLIDGYGEDSISWIGKEIKVQVIKMSVQGKIKPVYFFLHPDSVLDDETGEFHIPGKRVNDEEIPVIEEDDENEAAQLAAGEDKIDHDDN</sequence>
<evidence type="ECO:0000313" key="1">
    <source>
        <dbReference type="EMBL" id="QJA54368.1"/>
    </source>
</evidence>
<dbReference type="AlphaFoldDB" id="A0A6H2A3L9"/>
<protein>
    <submittedName>
        <fullName evidence="1">Uncharacterized protein</fullName>
    </submittedName>
</protein>
<gene>
    <name evidence="1" type="ORF">TM448A04661_0009</name>
    <name evidence="2" type="ORF">TM448B04495_0002</name>
</gene>
<organism evidence="1">
    <name type="scientific">viral metagenome</name>
    <dbReference type="NCBI Taxonomy" id="1070528"/>
    <lineage>
        <taxon>unclassified sequences</taxon>
        <taxon>metagenomes</taxon>
        <taxon>organismal metagenomes</taxon>
    </lineage>
</organism>
<name>A0A6H2A3L9_9ZZZZ</name>
<dbReference type="EMBL" id="MT145086">
    <property type="protein sequence ID" value="QJI03414.1"/>
    <property type="molecule type" value="Genomic_DNA"/>
</dbReference>
<evidence type="ECO:0000313" key="2">
    <source>
        <dbReference type="EMBL" id="QJI03414.1"/>
    </source>
</evidence>
<dbReference type="EMBL" id="MT144500">
    <property type="protein sequence ID" value="QJA54368.1"/>
    <property type="molecule type" value="Genomic_DNA"/>
</dbReference>